<dbReference type="EMBL" id="VSSQ01075588">
    <property type="protein sequence ID" value="MPN26151.1"/>
    <property type="molecule type" value="Genomic_DNA"/>
</dbReference>
<comment type="caution">
    <text evidence="9">The sequence shown here is derived from an EMBL/GenBank/DDBJ whole genome shotgun (WGS) entry which is preliminary data.</text>
</comment>
<reference evidence="9" key="1">
    <citation type="submission" date="2019-08" db="EMBL/GenBank/DDBJ databases">
        <authorList>
            <person name="Kucharzyk K."/>
            <person name="Murdoch R.W."/>
            <person name="Higgins S."/>
            <person name="Loffler F."/>
        </authorList>
    </citation>
    <scope>NUCLEOTIDE SEQUENCE</scope>
</reference>
<keyword evidence="1" id="KW-0963">Cytoplasm</keyword>
<dbReference type="EC" id="2.8.1.13" evidence="9"/>
<evidence type="ECO:0000256" key="3">
    <source>
        <dbReference type="ARBA" id="ARBA00022679"/>
    </source>
</evidence>
<keyword evidence="6" id="KW-0067">ATP-binding</keyword>
<proteinExistence type="predicted"/>
<keyword evidence="7" id="KW-0694">RNA-binding</keyword>
<dbReference type="InterPro" id="IPR046885">
    <property type="entry name" value="MnmA-like_C"/>
</dbReference>
<dbReference type="AlphaFoldDB" id="A0A645GGR5"/>
<dbReference type="GO" id="GO:0103016">
    <property type="term" value="F:tRNA-uridine 2-sulfurtransferase activity"/>
    <property type="evidence" value="ECO:0007669"/>
    <property type="project" value="UniProtKB-EC"/>
</dbReference>
<dbReference type="GO" id="GO:0000049">
    <property type="term" value="F:tRNA binding"/>
    <property type="evidence" value="ECO:0007669"/>
    <property type="project" value="UniProtKB-KW"/>
</dbReference>
<sequence length="104" mass="11255">MYVVALDRDTNTVIVGSNEDVFGTELIAEDLNFITIDQLSDPLVVLAKVRYSAQESEALVTPLGDGRVHVKFSQPQRAITPGQSVVFYEGDIVVGGGIITQAFK</sequence>
<accession>A0A645GGR5</accession>
<dbReference type="GO" id="GO:0005524">
    <property type="term" value="F:ATP binding"/>
    <property type="evidence" value="ECO:0007669"/>
    <property type="project" value="UniProtKB-KW"/>
</dbReference>
<keyword evidence="3 9" id="KW-0808">Transferase</keyword>
<gene>
    <name evidence="9" type="primary">mnmA_51</name>
    <name evidence="9" type="ORF">SDC9_173575</name>
</gene>
<dbReference type="PANTHER" id="PTHR11933:SF5">
    <property type="entry name" value="MITOCHONDRIAL TRNA-SPECIFIC 2-THIOURIDYLASE 1"/>
    <property type="match status" value="1"/>
</dbReference>
<dbReference type="Gene3D" id="2.40.30.10">
    <property type="entry name" value="Translation factors"/>
    <property type="match status" value="1"/>
</dbReference>
<keyword evidence="2" id="KW-0820">tRNA-binding</keyword>
<evidence type="ECO:0000256" key="1">
    <source>
        <dbReference type="ARBA" id="ARBA00022490"/>
    </source>
</evidence>
<keyword evidence="5" id="KW-0547">Nucleotide-binding</keyword>
<dbReference type="PANTHER" id="PTHR11933">
    <property type="entry name" value="TRNA 5-METHYLAMINOMETHYL-2-THIOURIDYLATE -METHYLTRANSFERASE"/>
    <property type="match status" value="1"/>
</dbReference>
<evidence type="ECO:0000256" key="7">
    <source>
        <dbReference type="ARBA" id="ARBA00022884"/>
    </source>
</evidence>
<name>A0A645GGR5_9ZZZZ</name>
<keyword evidence="4" id="KW-0819">tRNA processing</keyword>
<evidence type="ECO:0000256" key="5">
    <source>
        <dbReference type="ARBA" id="ARBA00022741"/>
    </source>
</evidence>
<evidence type="ECO:0000256" key="2">
    <source>
        <dbReference type="ARBA" id="ARBA00022555"/>
    </source>
</evidence>
<dbReference type="Pfam" id="PF20258">
    <property type="entry name" value="tRNA_Me_trans_C"/>
    <property type="match status" value="1"/>
</dbReference>
<evidence type="ECO:0000259" key="8">
    <source>
        <dbReference type="Pfam" id="PF20258"/>
    </source>
</evidence>
<protein>
    <submittedName>
        <fullName evidence="9">tRNA-specific 2-thiouridylase MnmA</fullName>
        <ecNumber evidence="9">2.8.1.13</ecNumber>
    </submittedName>
</protein>
<dbReference type="FunFam" id="2.40.30.10:FF:000023">
    <property type="entry name" value="tRNA-specific 2-thiouridylase MnmA"/>
    <property type="match status" value="1"/>
</dbReference>
<evidence type="ECO:0000313" key="9">
    <source>
        <dbReference type="EMBL" id="MPN26151.1"/>
    </source>
</evidence>
<feature type="domain" description="tRNA-specific 2-thiouridylase MnmA-like C-terminal" evidence="8">
    <location>
        <begin position="24"/>
        <end position="99"/>
    </location>
</feature>
<dbReference type="GO" id="GO:0002143">
    <property type="term" value="P:tRNA wobble position uridine thiolation"/>
    <property type="evidence" value="ECO:0007669"/>
    <property type="project" value="TreeGrafter"/>
</dbReference>
<evidence type="ECO:0000256" key="4">
    <source>
        <dbReference type="ARBA" id="ARBA00022694"/>
    </source>
</evidence>
<evidence type="ECO:0000256" key="6">
    <source>
        <dbReference type="ARBA" id="ARBA00022840"/>
    </source>
</evidence>
<organism evidence="9">
    <name type="scientific">bioreactor metagenome</name>
    <dbReference type="NCBI Taxonomy" id="1076179"/>
    <lineage>
        <taxon>unclassified sequences</taxon>
        <taxon>metagenomes</taxon>
        <taxon>ecological metagenomes</taxon>
    </lineage>
</organism>